<evidence type="ECO:0000256" key="1">
    <source>
        <dbReference type="SAM" id="Phobius"/>
    </source>
</evidence>
<protein>
    <submittedName>
        <fullName evidence="2">Uncharacterized protein</fullName>
    </submittedName>
</protein>
<dbReference type="Proteomes" id="UP000281644">
    <property type="component" value="Chromosome"/>
</dbReference>
<dbReference type="KEGG" id="larg:LPA65_08245"/>
<name>A0AAN1Q0Z6_9LACO</name>
<keyword evidence="1" id="KW-1133">Transmembrane helix</keyword>
<proteinExistence type="predicted"/>
<feature type="transmembrane region" description="Helical" evidence="1">
    <location>
        <begin position="283"/>
        <end position="302"/>
    </location>
</feature>
<feature type="transmembrane region" description="Helical" evidence="1">
    <location>
        <begin position="226"/>
        <end position="245"/>
    </location>
</feature>
<gene>
    <name evidence="2" type="ORF">LPA65_08245</name>
</gene>
<dbReference type="RefSeq" id="WP_057716927.1">
    <property type="nucleotide sequence ID" value="NZ_JAEQMN010000003.1"/>
</dbReference>
<feature type="transmembrane region" description="Helical" evidence="1">
    <location>
        <begin position="101"/>
        <end position="120"/>
    </location>
</feature>
<dbReference type="AlphaFoldDB" id="A0AAN1Q0Z6"/>
<dbReference type="EMBL" id="CP032751">
    <property type="protein sequence ID" value="AYJ35768.1"/>
    <property type="molecule type" value="Genomic_DNA"/>
</dbReference>
<keyword evidence="1" id="KW-0472">Membrane</keyword>
<reference evidence="2 3" key="1">
    <citation type="submission" date="2018-10" db="EMBL/GenBank/DDBJ databases">
        <title>Genome sequencing of Lactobacillus species.</title>
        <authorList>
            <person name="Baek C."/>
            <person name="Yi H."/>
        </authorList>
    </citation>
    <scope>NUCLEOTIDE SEQUENCE [LARGE SCALE GENOMIC DNA]</scope>
    <source>
        <strain evidence="2 3">DSM 16365</strain>
    </source>
</reference>
<accession>A0AAN1Q0Z6</accession>
<feature type="transmembrane region" description="Helical" evidence="1">
    <location>
        <begin position="193"/>
        <end position="214"/>
    </location>
</feature>
<feature type="transmembrane region" description="Helical" evidence="1">
    <location>
        <begin position="374"/>
        <end position="392"/>
    </location>
</feature>
<feature type="transmembrane region" description="Helical" evidence="1">
    <location>
        <begin position="553"/>
        <end position="572"/>
    </location>
</feature>
<feature type="transmembrane region" description="Helical" evidence="1">
    <location>
        <begin position="339"/>
        <end position="362"/>
    </location>
</feature>
<sequence length="588" mass="66944">MTLSRKKTHMALVTITIIILALLSTYPAFSGHFFAINSDGQVHLARLESLYQALRSGRFPSLINFIGFDNHGIAVNAMYPWPTLLIFVIPRLLFQSPMLGLAVGFLLMNIFTLTNAYWLAKSLSKNRLVLWLGVLAYQFNSYHFELMFTRVAIGEAFGYAFLPLVIFGLFKIWKNDQLGIVWLAIGMGLVGNSHILSLLLFTILIAVLELIRIIRRKFTRREFKQLLLSAVISILMASYSLYNVITWGLNNKLVTPTPILLGMNPSYGLTNLLNNDITESSTGAHMGLAVTLLLIYLVAQLFSHPTGQWRYWTIGALSLWILAQNWINWPHFATTPVSLLQFTMRILTIVSLLIMIGLILFLNQVNWNSTATTIFAGLVIIFIGVSGVTQIHERAAQDFHWAQHHTQPTTLVKRRLIRHLTGRNYLANVNHMTMPDYHIQKDTVRTNPSFHPQTNQNFQLALQQNWRKVAFDWKGARQFNHFRATDQTVNFNITLKQQRSVKLPVVGYHHVNYQVIVNGNNTTFWHSGGQLKTKLPAGSNKVEVSISNESRHLGLFILSCFAYLISLGYVFFYRSRSRKDAQATRSGY</sequence>
<evidence type="ECO:0000313" key="2">
    <source>
        <dbReference type="EMBL" id="AYJ35768.1"/>
    </source>
</evidence>
<feature type="transmembrane region" description="Helical" evidence="1">
    <location>
        <begin position="309"/>
        <end position="327"/>
    </location>
</feature>
<organism evidence="2 3">
    <name type="scientific">Lactiplantibacillus argentoratensis</name>
    <dbReference type="NCBI Taxonomy" id="271881"/>
    <lineage>
        <taxon>Bacteria</taxon>
        <taxon>Bacillati</taxon>
        <taxon>Bacillota</taxon>
        <taxon>Bacilli</taxon>
        <taxon>Lactobacillales</taxon>
        <taxon>Lactobacillaceae</taxon>
        <taxon>Lactiplantibacillus</taxon>
    </lineage>
</organism>
<evidence type="ECO:0000313" key="3">
    <source>
        <dbReference type="Proteomes" id="UP000281644"/>
    </source>
</evidence>
<keyword evidence="1" id="KW-0812">Transmembrane</keyword>
<feature type="transmembrane region" description="Helical" evidence="1">
    <location>
        <begin position="156"/>
        <end position="173"/>
    </location>
</feature>